<protein>
    <submittedName>
        <fullName evidence="2">Uncharacterized protein</fullName>
    </submittedName>
</protein>
<organism evidence="2 3">
    <name type="scientific">Xanthomonas citri pv. vignicola</name>
    <dbReference type="NCBI Taxonomy" id="473426"/>
    <lineage>
        <taxon>Bacteria</taxon>
        <taxon>Pseudomonadati</taxon>
        <taxon>Pseudomonadota</taxon>
        <taxon>Gammaproteobacteria</taxon>
        <taxon>Lysobacterales</taxon>
        <taxon>Lysobacteraceae</taxon>
        <taxon>Xanthomonas</taxon>
    </lineage>
</organism>
<accession>A0AB33CEM6</accession>
<feature type="region of interest" description="Disordered" evidence="1">
    <location>
        <begin position="1"/>
        <end position="43"/>
    </location>
</feature>
<name>A0AB33CEM6_XANCI</name>
<gene>
    <name evidence="2" type="ORF">XcvCFBP7111P_07250</name>
</gene>
<evidence type="ECO:0000313" key="3">
    <source>
        <dbReference type="Proteomes" id="UP000198357"/>
    </source>
</evidence>
<sequence>MGRSSEQVAGTAGDTVQMRLPSGVSRCAGAGDGSGQADATQAGVAKRDVQVGYRRVTHQPVTRHVAVGVSETARRRWYGLGR</sequence>
<evidence type="ECO:0000256" key="1">
    <source>
        <dbReference type="SAM" id="MobiDB-lite"/>
    </source>
</evidence>
<reference evidence="2 3" key="1">
    <citation type="submission" date="2017-06" db="EMBL/GenBank/DDBJ databases">
        <title>First complete genome sequences of Xanthomonas citri pv. vignicola strains CFBP 7111, CFBP 7112 and CFBP 7113 using long-read technology.</title>
        <authorList>
            <person name="Ruh M."/>
            <person name="Briand M."/>
            <person name="Bonneau S."/>
            <person name="Jacques M.A."/>
            <person name="Chen N.W.G."/>
        </authorList>
    </citation>
    <scope>NUCLEOTIDE SEQUENCE [LARGE SCALE GENOMIC DNA]</scope>
    <source>
        <strain evidence="2 3">CFBP7111</strain>
    </source>
</reference>
<dbReference type="AlphaFoldDB" id="A0AB33CEM6"/>
<proteinExistence type="predicted"/>
<dbReference type="EMBL" id="CP022263">
    <property type="protein sequence ID" value="ASK91321.1"/>
    <property type="molecule type" value="Genomic_DNA"/>
</dbReference>
<evidence type="ECO:0000313" key="2">
    <source>
        <dbReference type="EMBL" id="ASK91321.1"/>
    </source>
</evidence>
<dbReference type="Proteomes" id="UP000198357">
    <property type="component" value="Chromosome"/>
</dbReference>